<dbReference type="InterPro" id="IPR005365">
    <property type="entry name" value="Npr3"/>
</dbReference>
<feature type="region of interest" description="Disordered" evidence="1">
    <location>
        <begin position="34"/>
        <end position="81"/>
    </location>
</feature>
<name>A0A1R1PMB0_ZANCU</name>
<feature type="compositionally biased region" description="Basic and acidic residues" evidence="1">
    <location>
        <begin position="67"/>
        <end position="81"/>
    </location>
</feature>
<dbReference type="PANTHER" id="PTHR13153">
    <property type="entry name" value="CGTHBA PROTEIN -14 GENE PROTEIN"/>
    <property type="match status" value="1"/>
</dbReference>
<dbReference type="GO" id="GO:0010508">
    <property type="term" value="P:positive regulation of autophagy"/>
    <property type="evidence" value="ECO:0007669"/>
    <property type="project" value="TreeGrafter"/>
</dbReference>
<evidence type="ECO:0000256" key="1">
    <source>
        <dbReference type="SAM" id="MobiDB-lite"/>
    </source>
</evidence>
<dbReference type="OrthoDB" id="18648at2759"/>
<dbReference type="Pfam" id="PF03666">
    <property type="entry name" value="NPR3"/>
    <property type="match status" value="2"/>
</dbReference>
<protein>
    <submittedName>
        <fullName evidence="2">Nitrogen permease regulator 3</fullName>
    </submittedName>
</protein>
<reference evidence="3" key="1">
    <citation type="submission" date="2017-01" db="EMBL/GenBank/DDBJ databases">
        <authorList>
            <person name="Wang Y."/>
            <person name="White M."/>
            <person name="Kvist S."/>
            <person name="Moncalvo J.-M."/>
        </authorList>
    </citation>
    <scope>NUCLEOTIDE SEQUENCE [LARGE SCALE GENOMIC DNA]</scope>
    <source>
        <strain evidence="3">COL-18-3</strain>
    </source>
</reference>
<dbReference type="GO" id="GO:0038202">
    <property type="term" value="P:TORC1 signaling"/>
    <property type="evidence" value="ECO:0007669"/>
    <property type="project" value="TreeGrafter"/>
</dbReference>
<feature type="region of interest" description="Disordered" evidence="1">
    <location>
        <begin position="177"/>
        <end position="196"/>
    </location>
</feature>
<dbReference type="GO" id="GO:1990130">
    <property type="term" value="C:GATOR1 complex"/>
    <property type="evidence" value="ECO:0007669"/>
    <property type="project" value="TreeGrafter"/>
</dbReference>
<feature type="compositionally biased region" description="Polar residues" evidence="1">
    <location>
        <begin position="177"/>
        <end position="189"/>
    </location>
</feature>
<comment type="caution">
    <text evidence="2">The sequence shown here is derived from an EMBL/GenBank/DDBJ whole genome shotgun (WGS) entry which is preliminary data.</text>
</comment>
<organism evidence="2 3">
    <name type="scientific">Zancudomyces culisetae</name>
    <name type="common">Gut fungus</name>
    <name type="synonym">Smittium culisetae</name>
    <dbReference type="NCBI Taxonomy" id="1213189"/>
    <lineage>
        <taxon>Eukaryota</taxon>
        <taxon>Fungi</taxon>
        <taxon>Fungi incertae sedis</taxon>
        <taxon>Zoopagomycota</taxon>
        <taxon>Kickxellomycotina</taxon>
        <taxon>Harpellomycetes</taxon>
        <taxon>Harpellales</taxon>
        <taxon>Legeriomycetaceae</taxon>
        <taxon>Zancudomyces</taxon>
    </lineage>
</organism>
<dbReference type="PANTHER" id="PTHR13153:SF5">
    <property type="entry name" value="GATOR COMPLEX PROTEIN NPRL3"/>
    <property type="match status" value="1"/>
</dbReference>
<evidence type="ECO:0000313" key="3">
    <source>
        <dbReference type="Proteomes" id="UP000188320"/>
    </source>
</evidence>
<sequence length="1254" mass="141545">MDKLLLGVFLVTYSSKGNYIPFRYPLSIYDSEISLKSKDGPNPQNQQNPQEEPQQEPQQQQLTQKANEQKERTNGVHLDTKGIDSKDNIVLIKESDEHLQTNELSPKVVEDVDRQQAIKYIVDDLELVKTNLSTTGIDADKLSSSRPGNSGSLMEEGALKDAAKEVEYETQTLGVTQRQDGHNKSSTNVRKLREGRGLFGSRVRNSLWKTGVENTQEKKSSLDMDEEKIKEKLTIPEEYPLTNIRHTRKSDGDAVYGNKSKSERESVHHRKYSEHDEGKRKGNNDKKGYDQGKSGDFKQSRLKPVRKDIESRSAELAVDGSVKSIAGFERNFGDKVENLWIESTILGFDRKILSQILAVKPSQSFQRFEVSIDDVMFLGLPMRDRMVGDEDEAAKVVNKSGQGISGDFPKFRESGSGLGSGSGSGKNIRAPESINLQTKSKGPNPSIGGVKRGKHTERLTSGPQSVANPRSDRLSRAGFVDDLGKGRLGVSKKSARKSSIASRSTKRGDIGAEMAVVAKKETRTLKKYSSMFHVVFALDASSPHLESFSDRIYQCLIRPLSCALKWEQEQTNWVHQESQVLWELLRKATHEDWPLQRYMQQVTEQSELAGLLKRVYDDAISKRSTHVSLHGNVRVSLQVPTTPLLVRHAADPIVAQSWLNYRMSDFGWRKNQDTSLFEEYSQPIAPHDILKHITNSGNSTNYGVYMENCNDGSQVGIKLPTKAILNLQGESSLKVVSRYNGKDGSHVMHNDKPYQIDKLEQEHRNKINNIGEFYQNGNTYNKDIQKSLDKKKLVVLTSNTTETKLEAMMRCLELMHSEITHAERTSGLTGLDKKNPSGNKTTRNRESNDQHIHRRIKGSGIESGLTKEYTTQKNNIGQESIARFYRNIIKPGENQVSRRGSDSERYPLHHYHHPDKNLAGTGDYLPSDYSQYPTIEPYHSILLLTSPQELISKILMTKQSHNNGDSCSPTLLELIKRATPTRTLSELHLEIPCSFAQICRLTAHLVYWNEARIICPASVHGIYLVAPRINTSDNEHNSANIIEKYGPKFDSLFGTKGYRLSLVLSSLKLNCSFKESLLSIDNQTSNDYTNFADPIINEFVNGNAEKGEQNNLSDTEYNDEPQLHRDNEELYLEMLVFLLKHKLVVQVHTWPLLLVPLYVKLGMSEQEYLKIMKKKWEQSLKSIELVSYNKSNKSDNSTANKDELLNEFLKQTYNKTQWRPTSGINPNTMQSGFLMPVSTLMGNIICTKSCLGNA</sequence>
<keyword evidence="3" id="KW-1185">Reference proteome</keyword>
<feature type="region of interest" description="Disordered" evidence="1">
    <location>
        <begin position="823"/>
        <end position="867"/>
    </location>
</feature>
<feature type="compositionally biased region" description="Polar residues" evidence="1">
    <location>
        <begin position="434"/>
        <end position="443"/>
    </location>
</feature>
<dbReference type="Proteomes" id="UP000188320">
    <property type="component" value="Unassembled WGS sequence"/>
</dbReference>
<dbReference type="EMBL" id="LSSK01000736">
    <property type="protein sequence ID" value="OMH82110.1"/>
    <property type="molecule type" value="Genomic_DNA"/>
</dbReference>
<dbReference type="AlphaFoldDB" id="A0A1R1PMB0"/>
<feature type="compositionally biased region" description="Basic and acidic residues" evidence="1">
    <location>
        <begin position="273"/>
        <end position="308"/>
    </location>
</feature>
<feature type="compositionally biased region" description="Low complexity" evidence="1">
    <location>
        <begin position="41"/>
        <end position="61"/>
    </location>
</feature>
<feature type="region of interest" description="Disordered" evidence="1">
    <location>
        <begin position="405"/>
        <end position="477"/>
    </location>
</feature>
<gene>
    <name evidence="2" type="ORF">AX774_g4426</name>
</gene>
<dbReference type="GO" id="GO:0034198">
    <property type="term" value="P:cellular response to amino acid starvation"/>
    <property type="evidence" value="ECO:0007669"/>
    <property type="project" value="TreeGrafter"/>
</dbReference>
<feature type="region of interest" description="Disordered" evidence="1">
    <location>
        <begin position="240"/>
        <end position="308"/>
    </location>
</feature>
<feature type="region of interest" description="Disordered" evidence="1">
    <location>
        <begin position="893"/>
        <end position="922"/>
    </location>
</feature>
<feature type="compositionally biased region" description="Polar residues" evidence="1">
    <location>
        <begin position="459"/>
        <end position="468"/>
    </location>
</feature>
<accession>A0A1R1PMB0</accession>
<evidence type="ECO:0000313" key="2">
    <source>
        <dbReference type="EMBL" id="OMH82110.1"/>
    </source>
</evidence>
<dbReference type="GO" id="GO:1904262">
    <property type="term" value="P:negative regulation of TORC1 signaling"/>
    <property type="evidence" value="ECO:0007669"/>
    <property type="project" value="TreeGrafter"/>
</dbReference>
<proteinExistence type="predicted"/>